<dbReference type="PANTHER" id="PTHR34148:SF1">
    <property type="entry name" value="ADENOSYLCOBINAMIDE-GDP RIBAZOLETRANSFERASE"/>
    <property type="match status" value="1"/>
</dbReference>
<evidence type="ECO:0000256" key="11">
    <source>
        <dbReference type="ARBA" id="ARBA00022842"/>
    </source>
</evidence>
<evidence type="ECO:0000256" key="6">
    <source>
        <dbReference type="ARBA" id="ARBA00015850"/>
    </source>
</evidence>
<feature type="transmembrane region" description="Helical" evidence="19">
    <location>
        <begin position="34"/>
        <end position="56"/>
    </location>
</feature>
<comment type="caution">
    <text evidence="20">The sequence shown here is derived from an EMBL/GenBank/DDBJ whole genome shotgun (WGS) entry which is preliminary data.</text>
</comment>
<keyword evidence="8 19" id="KW-0169">Cobalamin biosynthesis</keyword>
<evidence type="ECO:0000256" key="1">
    <source>
        <dbReference type="ARBA" id="ARBA00001946"/>
    </source>
</evidence>
<comment type="function">
    <text evidence="14 19">Joins adenosylcobinamide-GDP and alpha-ribazole to generate adenosylcobalamin (Ado-cobalamin). Also synthesizes adenosylcobalamin 5'-phosphate from adenosylcobinamide-GDP and alpha-ribazole 5'-phosphate.</text>
</comment>
<reference evidence="20 21" key="1">
    <citation type="submission" date="2013-01" db="EMBL/GenBank/DDBJ databases">
        <title>Whole genome shotgun sequence of Gordonia soli NBRC 108243.</title>
        <authorList>
            <person name="Isaki-Nakamura S."/>
            <person name="Hosoyama A."/>
            <person name="Tsuchikane K."/>
            <person name="Ando Y."/>
            <person name="Baba S."/>
            <person name="Ohji S."/>
            <person name="Hamada M."/>
            <person name="Tamura T."/>
            <person name="Yamazoe A."/>
            <person name="Yamazaki S."/>
            <person name="Fujita N."/>
        </authorList>
    </citation>
    <scope>NUCLEOTIDE SEQUENCE [LARGE SCALE GENOMIC DNA]</scope>
    <source>
        <strain evidence="20 21">NBRC 108243</strain>
    </source>
</reference>
<comment type="catalytic activity">
    <reaction evidence="17 19">
        <text>alpha-ribazole + adenosylcob(III)inamide-GDP = adenosylcob(III)alamin + GMP + H(+)</text>
        <dbReference type="Rhea" id="RHEA:16049"/>
        <dbReference type="ChEBI" id="CHEBI:10329"/>
        <dbReference type="ChEBI" id="CHEBI:15378"/>
        <dbReference type="ChEBI" id="CHEBI:18408"/>
        <dbReference type="ChEBI" id="CHEBI:58115"/>
        <dbReference type="ChEBI" id="CHEBI:60487"/>
        <dbReference type="EC" id="2.7.8.26"/>
    </reaction>
</comment>
<evidence type="ECO:0000256" key="16">
    <source>
        <dbReference type="ARBA" id="ARBA00032853"/>
    </source>
</evidence>
<dbReference type="EC" id="2.7.8.26" evidence="5 19"/>
<evidence type="ECO:0000256" key="12">
    <source>
        <dbReference type="ARBA" id="ARBA00022989"/>
    </source>
</evidence>
<evidence type="ECO:0000256" key="13">
    <source>
        <dbReference type="ARBA" id="ARBA00023136"/>
    </source>
</evidence>
<dbReference type="AlphaFoldDB" id="M0QLR4"/>
<feature type="transmembrane region" description="Helical" evidence="19">
    <location>
        <begin position="62"/>
        <end position="79"/>
    </location>
</feature>
<evidence type="ECO:0000256" key="10">
    <source>
        <dbReference type="ARBA" id="ARBA00022692"/>
    </source>
</evidence>
<dbReference type="GO" id="GO:0051073">
    <property type="term" value="F:adenosylcobinamide-GDP ribazoletransferase activity"/>
    <property type="evidence" value="ECO:0007669"/>
    <property type="project" value="UniProtKB-UniRule"/>
</dbReference>
<evidence type="ECO:0000256" key="14">
    <source>
        <dbReference type="ARBA" id="ARBA00025228"/>
    </source>
</evidence>
<dbReference type="EMBL" id="BANX01000025">
    <property type="protein sequence ID" value="GAC69503.1"/>
    <property type="molecule type" value="Genomic_DNA"/>
</dbReference>
<feature type="transmembrane region" description="Helical" evidence="19">
    <location>
        <begin position="112"/>
        <end position="134"/>
    </location>
</feature>
<keyword evidence="11 19" id="KW-0460">Magnesium</keyword>
<accession>M0QLR4</accession>
<feature type="transmembrane region" description="Helical" evidence="19">
    <location>
        <begin position="248"/>
        <end position="270"/>
    </location>
</feature>
<keyword evidence="12 19" id="KW-1133">Transmembrane helix</keyword>
<proteinExistence type="inferred from homology"/>
<dbReference type="GO" id="GO:0008818">
    <property type="term" value="F:cobalamin 5'-phosphate synthase activity"/>
    <property type="evidence" value="ECO:0007669"/>
    <property type="project" value="UniProtKB-UniRule"/>
</dbReference>
<gene>
    <name evidence="19 20" type="primary">cobS</name>
    <name evidence="20" type="ORF">GS4_25_00740</name>
</gene>
<keyword evidence="9 19" id="KW-0808">Transferase</keyword>
<evidence type="ECO:0000256" key="15">
    <source>
        <dbReference type="ARBA" id="ARBA00032605"/>
    </source>
</evidence>
<comment type="similarity">
    <text evidence="4 19">Belongs to the CobS family.</text>
</comment>
<comment type="catalytic activity">
    <reaction evidence="18 19">
        <text>alpha-ribazole 5'-phosphate + adenosylcob(III)inamide-GDP = adenosylcob(III)alamin 5'-phosphate + GMP + H(+)</text>
        <dbReference type="Rhea" id="RHEA:23560"/>
        <dbReference type="ChEBI" id="CHEBI:15378"/>
        <dbReference type="ChEBI" id="CHEBI:57918"/>
        <dbReference type="ChEBI" id="CHEBI:58115"/>
        <dbReference type="ChEBI" id="CHEBI:60487"/>
        <dbReference type="ChEBI" id="CHEBI:60493"/>
        <dbReference type="EC" id="2.7.8.26"/>
    </reaction>
</comment>
<dbReference type="RefSeq" id="WP_007622646.1">
    <property type="nucleotide sequence ID" value="NZ_BANX01000025.1"/>
</dbReference>
<keyword evidence="21" id="KW-1185">Reference proteome</keyword>
<dbReference type="Pfam" id="PF02654">
    <property type="entry name" value="CobS"/>
    <property type="match status" value="1"/>
</dbReference>
<comment type="cofactor">
    <cofactor evidence="1 19">
        <name>Mg(2+)</name>
        <dbReference type="ChEBI" id="CHEBI:18420"/>
    </cofactor>
</comment>
<evidence type="ECO:0000256" key="8">
    <source>
        <dbReference type="ARBA" id="ARBA00022573"/>
    </source>
</evidence>
<evidence type="ECO:0000256" key="18">
    <source>
        <dbReference type="ARBA" id="ARBA00049504"/>
    </source>
</evidence>
<evidence type="ECO:0000256" key="3">
    <source>
        <dbReference type="ARBA" id="ARBA00004663"/>
    </source>
</evidence>
<evidence type="ECO:0000256" key="2">
    <source>
        <dbReference type="ARBA" id="ARBA00004651"/>
    </source>
</evidence>
<evidence type="ECO:0000313" key="20">
    <source>
        <dbReference type="EMBL" id="GAC69503.1"/>
    </source>
</evidence>
<evidence type="ECO:0000256" key="17">
    <source>
        <dbReference type="ARBA" id="ARBA00048623"/>
    </source>
</evidence>
<dbReference type="GO" id="GO:0005886">
    <property type="term" value="C:plasma membrane"/>
    <property type="evidence" value="ECO:0007669"/>
    <property type="project" value="UniProtKB-SubCell"/>
</dbReference>
<organism evidence="20 21">
    <name type="scientific">Gordonia soli NBRC 108243</name>
    <dbReference type="NCBI Taxonomy" id="1223545"/>
    <lineage>
        <taxon>Bacteria</taxon>
        <taxon>Bacillati</taxon>
        <taxon>Actinomycetota</taxon>
        <taxon>Actinomycetes</taxon>
        <taxon>Mycobacteriales</taxon>
        <taxon>Gordoniaceae</taxon>
        <taxon>Gordonia</taxon>
    </lineage>
</organism>
<dbReference type="Proteomes" id="UP000011666">
    <property type="component" value="Unassembled WGS sequence"/>
</dbReference>
<keyword evidence="7 19" id="KW-1003">Cell membrane</keyword>
<feature type="transmembrane region" description="Helical" evidence="19">
    <location>
        <begin position="182"/>
        <end position="202"/>
    </location>
</feature>
<dbReference type="eggNOG" id="COG0368">
    <property type="taxonomic scope" value="Bacteria"/>
</dbReference>
<dbReference type="HAMAP" id="MF_00719">
    <property type="entry name" value="CobS"/>
    <property type="match status" value="1"/>
</dbReference>
<evidence type="ECO:0000313" key="21">
    <source>
        <dbReference type="Proteomes" id="UP000011666"/>
    </source>
</evidence>
<comment type="subcellular location">
    <subcellularLocation>
        <location evidence="2 19">Cell membrane</location>
        <topology evidence="2 19">Multi-pass membrane protein</topology>
    </subcellularLocation>
</comment>
<keyword evidence="13 19" id="KW-0472">Membrane</keyword>
<dbReference type="InterPro" id="IPR003805">
    <property type="entry name" value="CobS"/>
</dbReference>
<evidence type="ECO:0000256" key="19">
    <source>
        <dbReference type="HAMAP-Rule" id="MF_00719"/>
    </source>
</evidence>
<evidence type="ECO:0000256" key="7">
    <source>
        <dbReference type="ARBA" id="ARBA00022475"/>
    </source>
</evidence>
<dbReference type="PANTHER" id="PTHR34148">
    <property type="entry name" value="ADENOSYLCOBINAMIDE-GDP RIBAZOLETRANSFERASE"/>
    <property type="match status" value="1"/>
</dbReference>
<feature type="transmembrane region" description="Helical" evidence="19">
    <location>
        <begin position="214"/>
        <end position="236"/>
    </location>
</feature>
<dbReference type="OrthoDB" id="9794223at2"/>
<evidence type="ECO:0000256" key="9">
    <source>
        <dbReference type="ARBA" id="ARBA00022679"/>
    </source>
</evidence>
<keyword evidence="10 19" id="KW-0812">Transmembrane</keyword>
<evidence type="ECO:0000256" key="5">
    <source>
        <dbReference type="ARBA" id="ARBA00013200"/>
    </source>
</evidence>
<name>M0QLR4_9ACTN</name>
<sequence>MVSPVRAVHVALSWLTVVPLPYPRGEMDRRIGGAVIAATPVVGVLLGAVAAAVAAGLSHTDLPSALIGVLLMIILAGGTRGMHLDGLADTADGLGCYGPPQRVAEVMRSGSVGPFGVVAIVAVLGVQWTGFAALVDDHRYYEIALAVAVGRLAAVVGCRRGLTPAHADGFGSLVAGTQRASVAVWTLGAVGAALLVGLPALAGSPPSGSPQPTTGFAIADALTAVVAVLVVVAVAWQVTRHSARRAGGLTGDVLGAVIEIGTAIMLIGLLV</sequence>
<protein>
    <recommendedName>
        <fullName evidence="6 19">Adenosylcobinamide-GDP ribazoletransferase</fullName>
        <ecNumber evidence="5 19">2.7.8.26</ecNumber>
    </recommendedName>
    <alternativeName>
        <fullName evidence="16 19">Cobalamin synthase</fullName>
    </alternativeName>
    <alternativeName>
        <fullName evidence="15 19">Cobalamin-5'-phosphate synthase</fullName>
    </alternativeName>
</protein>
<comment type="pathway">
    <text evidence="3 19">Cofactor biosynthesis; adenosylcobalamin biosynthesis; adenosylcobalamin from cob(II)yrinate a,c-diamide: step 7/7.</text>
</comment>
<dbReference type="UniPathway" id="UPA00148">
    <property type="reaction ID" value="UER00238"/>
</dbReference>
<dbReference type="STRING" id="1223545.GS4_25_00740"/>
<dbReference type="GO" id="GO:0009236">
    <property type="term" value="P:cobalamin biosynthetic process"/>
    <property type="evidence" value="ECO:0007669"/>
    <property type="project" value="UniProtKB-UniRule"/>
</dbReference>
<evidence type="ECO:0000256" key="4">
    <source>
        <dbReference type="ARBA" id="ARBA00010561"/>
    </source>
</evidence>